<evidence type="ECO:0000313" key="2">
    <source>
        <dbReference type="Proteomes" id="UP000266239"/>
    </source>
</evidence>
<proteinExistence type="predicted"/>
<name>A0A397BQ57_APHAT</name>
<comment type="caution">
    <text evidence="1">The sequence shown here is derived from an EMBL/GenBank/DDBJ whole genome shotgun (WGS) entry which is preliminary data.</text>
</comment>
<dbReference type="VEuPathDB" id="FungiDB:H257_02333"/>
<protein>
    <submittedName>
        <fullName evidence="1">Uncharacterized protein</fullName>
    </submittedName>
</protein>
<gene>
    <name evidence="1" type="ORF">DYB25_007672</name>
</gene>
<evidence type="ECO:0000313" key="1">
    <source>
        <dbReference type="EMBL" id="RHY23928.1"/>
    </source>
</evidence>
<sequence>MLGHMKHIVASVTACIGATASHREKYVVCVTVQHKLPATLWYTYKLHGDFVRLFHDLVDLAAHTSCAQECSIGCALASLAGLLDPLATTKLDNLNAFVQKIAGMTRSSSEHADVCLLRAKVDAALKAFLEWREVDASGRGSLKRQLSLPSLLIAYNNKQPDCLVMNQPSKFGGSHSYPVKITKLDSTAVLPTAQTPLGVLRKFRVMEATSSTTTQSKFPSPTISATTCSNQLFQRKTMLNGGQPSAVRGMQGRRRVFTEVNFDGM</sequence>
<dbReference type="Proteomes" id="UP000266239">
    <property type="component" value="Unassembled WGS sequence"/>
</dbReference>
<accession>A0A397BQ57</accession>
<dbReference type="AlphaFoldDB" id="A0A397BQ57"/>
<dbReference type="EMBL" id="QUTA01003357">
    <property type="protein sequence ID" value="RHY23928.1"/>
    <property type="molecule type" value="Genomic_DNA"/>
</dbReference>
<organism evidence="1 2">
    <name type="scientific">Aphanomyces astaci</name>
    <name type="common">Crayfish plague agent</name>
    <dbReference type="NCBI Taxonomy" id="112090"/>
    <lineage>
        <taxon>Eukaryota</taxon>
        <taxon>Sar</taxon>
        <taxon>Stramenopiles</taxon>
        <taxon>Oomycota</taxon>
        <taxon>Saprolegniomycetes</taxon>
        <taxon>Saprolegniales</taxon>
        <taxon>Verrucalvaceae</taxon>
        <taxon>Aphanomyces</taxon>
    </lineage>
</organism>
<reference evidence="1 2" key="1">
    <citation type="submission" date="2018-08" db="EMBL/GenBank/DDBJ databases">
        <title>Aphanomyces genome sequencing and annotation.</title>
        <authorList>
            <person name="Minardi D."/>
            <person name="Oidtmann B."/>
            <person name="Van Der Giezen M."/>
            <person name="Studholme D.J."/>
        </authorList>
    </citation>
    <scope>NUCLEOTIDE SEQUENCE [LARGE SCALE GENOMIC DNA]</scope>
    <source>
        <strain evidence="1 2">Yx</strain>
    </source>
</reference>